<dbReference type="RefSeq" id="WP_148915327.1">
    <property type="nucleotide sequence ID" value="NZ_VSZS01000064.1"/>
</dbReference>
<reference evidence="2 3" key="2">
    <citation type="submission" date="2019-09" db="EMBL/GenBank/DDBJ databases">
        <title>Mesorhizobium sp. MaA-C15 isolated from Microcystis aeruginosa.</title>
        <authorList>
            <person name="Jeong S.E."/>
            <person name="Jin H.M."/>
            <person name="Jeon C.O."/>
        </authorList>
    </citation>
    <scope>NUCLEOTIDE SEQUENCE [LARGE SCALE GENOMIC DNA]</scope>
    <source>
        <strain evidence="2 3">MaA-C15</strain>
    </source>
</reference>
<dbReference type="InterPro" id="IPR016130">
    <property type="entry name" value="Tyr_Pase_AS"/>
</dbReference>
<proteinExistence type="predicted"/>
<dbReference type="OrthoDB" id="437665at2"/>
<dbReference type="PROSITE" id="PS00383">
    <property type="entry name" value="TYR_PHOSPHATASE_1"/>
    <property type="match status" value="1"/>
</dbReference>
<dbReference type="AlphaFoldDB" id="A0A5D4GT96"/>
<accession>A0A5D4GT96</accession>
<dbReference type="InterPro" id="IPR000387">
    <property type="entry name" value="Tyr_Pase_dom"/>
</dbReference>
<dbReference type="PROSITE" id="PS50056">
    <property type="entry name" value="TYR_PHOSPHATASE_2"/>
    <property type="match status" value="1"/>
</dbReference>
<organism evidence="2 3">
    <name type="scientific">Neoaquamicrobium microcysteis</name>
    <dbReference type="NCBI Taxonomy" id="2682781"/>
    <lineage>
        <taxon>Bacteria</taxon>
        <taxon>Pseudomonadati</taxon>
        <taxon>Pseudomonadota</taxon>
        <taxon>Alphaproteobacteria</taxon>
        <taxon>Hyphomicrobiales</taxon>
        <taxon>Phyllobacteriaceae</taxon>
        <taxon>Neoaquamicrobium</taxon>
    </lineage>
</organism>
<evidence type="ECO:0000259" key="1">
    <source>
        <dbReference type="PROSITE" id="PS50056"/>
    </source>
</evidence>
<sequence length="192" mass="21752">MIPVSISVLTICGIEELPAQSKRSVSHVLSVLDPELPEIATFADYGEHHRTTLRFHDIIDPADGRVMPEREHVESILKFGEELRASKEAREDGHLLVHCHMGISRSTAAMVTLMSQVEPELSDDELFARLRTIRPQAWPNSVMIAFADDLLGRKGRLIEALRGHYRHQLVAQPKYREWMPSLGRGREVDMAL</sequence>
<evidence type="ECO:0000313" key="2">
    <source>
        <dbReference type="EMBL" id="TYR31354.1"/>
    </source>
</evidence>
<dbReference type="InterPro" id="IPR000242">
    <property type="entry name" value="PTP_cat"/>
</dbReference>
<gene>
    <name evidence="2" type="ORF">FY036_13795</name>
</gene>
<evidence type="ECO:0000313" key="3">
    <source>
        <dbReference type="Proteomes" id="UP000323258"/>
    </source>
</evidence>
<dbReference type="Proteomes" id="UP000323258">
    <property type="component" value="Unassembled WGS sequence"/>
</dbReference>
<reference evidence="2 3" key="1">
    <citation type="submission" date="2019-08" db="EMBL/GenBank/DDBJ databases">
        <authorList>
            <person name="Seo Y.L."/>
        </authorList>
    </citation>
    <scope>NUCLEOTIDE SEQUENCE [LARGE SCALE GENOMIC DNA]</scope>
    <source>
        <strain evidence="2 3">MaA-C15</strain>
    </source>
</reference>
<comment type="caution">
    <text evidence="2">The sequence shown here is derived from an EMBL/GenBank/DDBJ whole genome shotgun (WGS) entry which is preliminary data.</text>
</comment>
<dbReference type="GO" id="GO:0004725">
    <property type="term" value="F:protein tyrosine phosphatase activity"/>
    <property type="evidence" value="ECO:0007669"/>
    <property type="project" value="InterPro"/>
</dbReference>
<dbReference type="Gene3D" id="3.90.190.10">
    <property type="entry name" value="Protein tyrosine phosphatase superfamily"/>
    <property type="match status" value="1"/>
</dbReference>
<dbReference type="Pfam" id="PF00102">
    <property type="entry name" value="Y_phosphatase"/>
    <property type="match status" value="1"/>
</dbReference>
<name>A0A5D4GT96_9HYPH</name>
<dbReference type="InterPro" id="IPR029021">
    <property type="entry name" value="Prot-tyrosine_phosphatase-like"/>
</dbReference>
<keyword evidence="3" id="KW-1185">Reference proteome</keyword>
<dbReference type="SUPFAM" id="SSF52799">
    <property type="entry name" value="(Phosphotyrosine protein) phosphatases II"/>
    <property type="match status" value="1"/>
</dbReference>
<protein>
    <submittedName>
        <fullName evidence="2">Protein-tyrosine-phosphatase</fullName>
    </submittedName>
</protein>
<feature type="domain" description="Tyrosine specific protein phosphatases" evidence="1">
    <location>
        <begin position="77"/>
        <end position="135"/>
    </location>
</feature>
<dbReference type="EMBL" id="VSZS01000064">
    <property type="protein sequence ID" value="TYR31354.1"/>
    <property type="molecule type" value="Genomic_DNA"/>
</dbReference>